<reference evidence="1 2" key="1">
    <citation type="journal article" date="2015" name="Genome Biol. Evol.">
        <title>Phylogenomic analyses indicate that early fungi evolved digesting cell walls of algal ancestors of land plants.</title>
        <authorList>
            <person name="Chang Y."/>
            <person name="Wang S."/>
            <person name="Sekimoto S."/>
            <person name="Aerts A.L."/>
            <person name="Choi C."/>
            <person name="Clum A."/>
            <person name="LaButti K.M."/>
            <person name="Lindquist E.A."/>
            <person name="Yee Ngan C."/>
            <person name="Ohm R.A."/>
            <person name="Salamov A.A."/>
            <person name="Grigoriev I.V."/>
            <person name="Spatafora J.W."/>
            <person name="Berbee M.L."/>
        </authorList>
    </citation>
    <scope>NUCLEOTIDE SEQUENCE [LARGE SCALE GENOMIC DNA]</scope>
    <source>
        <strain evidence="1 2">NRRL 28638</strain>
    </source>
</reference>
<sequence>MRIILGVGKLAKHSNNYVQLRLVPRLLQLIALAPYIIYETNFDWKETPHHHDFIRELTSILLEIARTNSELSQVISNQIWKSYEVWGDNIAQIEGKTTIYIFMING</sequence>
<dbReference type="EMBL" id="KQ964452">
    <property type="protein sequence ID" value="KXN72457.1"/>
    <property type="molecule type" value="Genomic_DNA"/>
</dbReference>
<gene>
    <name evidence="1" type="ORF">CONCODRAFT_132392</name>
</gene>
<evidence type="ECO:0000313" key="2">
    <source>
        <dbReference type="Proteomes" id="UP000070444"/>
    </source>
</evidence>
<keyword evidence="2" id="KW-1185">Reference proteome</keyword>
<dbReference type="AlphaFoldDB" id="A0A137PBR8"/>
<evidence type="ECO:0000313" key="1">
    <source>
        <dbReference type="EMBL" id="KXN72457.1"/>
    </source>
</evidence>
<dbReference type="Proteomes" id="UP000070444">
    <property type="component" value="Unassembled WGS sequence"/>
</dbReference>
<accession>A0A137PBR8</accession>
<proteinExistence type="predicted"/>
<name>A0A137PBR8_CONC2</name>
<protein>
    <submittedName>
        <fullName evidence="1">Uncharacterized protein</fullName>
    </submittedName>
</protein>
<organism evidence="1 2">
    <name type="scientific">Conidiobolus coronatus (strain ATCC 28846 / CBS 209.66 / NRRL 28638)</name>
    <name type="common">Delacroixia coronata</name>
    <dbReference type="NCBI Taxonomy" id="796925"/>
    <lineage>
        <taxon>Eukaryota</taxon>
        <taxon>Fungi</taxon>
        <taxon>Fungi incertae sedis</taxon>
        <taxon>Zoopagomycota</taxon>
        <taxon>Entomophthoromycotina</taxon>
        <taxon>Entomophthoromycetes</taxon>
        <taxon>Entomophthorales</taxon>
        <taxon>Ancylistaceae</taxon>
        <taxon>Conidiobolus</taxon>
    </lineage>
</organism>